<dbReference type="InterPro" id="IPR017871">
    <property type="entry name" value="ABC_transporter-like_CS"/>
</dbReference>
<keyword evidence="7 9" id="KW-1133">Transmembrane helix</keyword>
<dbReference type="PROSITE" id="PS50929">
    <property type="entry name" value="ABC_TM1F"/>
    <property type="match status" value="1"/>
</dbReference>
<name>A0A1Y1QEK6_9GAMM</name>
<dbReference type="GO" id="GO:0005524">
    <property type="term" value="F:ATP binding"/>
    <property type="evidence" value="ECO:0007669"/>
    <property type="project" value="UniProtKB-KW"/>
</dbReference>
<dbReference type="GO" id="GO:0140359">
    <property type="term" value="F:ABC-type transporter activity"/>
    <property type="evidence" value="ECO:0007669"/>
    <property type="project" value="InterPro"/>
</dbReference>
<accession>A0A1Y1QEK6</accession>
<organism evidence="12 13">
    <name type="scientific">Thiothrix lacustris</name>
    <dbReference type="NCBI Taxonomy" id="525917"/>
    <lineage>
        <taxon>Bacteria</taxon>
        <taxon>Pseudomonadati</taxon>
        <taxon>Pseudomonadota</taxon>
        <taxon>Gammaproteobacteria</taxon>
        <taxon>Thiotrichales</taxon>
        <taxon>Thiotrichaceae</taxon>
        <taxon>Thiothrix</taxon>
    </lineage>
</organism>
<dbReference type="PROSITE" id="PS50893">
    <property type="entry name" value="ABC_TRANSPORTER_2"/>
    <property type="match status" value="1"/>
</dbReference>
<dbReference type="InterPro" id="IPR003593">
    <property type="entry name" value="AAA+_ATPase"/>
</dbReference>
<dbReference type="Gene3D" id="1.20.1560.10">
    <property type="entry name" value="ABC transporter type 1, transmembrane domain"/>
    <property type="match status" value="1"/>
</dbReference>
<dbReference type="CDD" id="cd03246">
    <property type="entry name" value="ABCC_Protease_Secretion"/>
    <property type="match status" value="1"/>
</dbReference>
<dbReference type="NCBIfam" id="TIGR01842">
    <property type="entry name" value="type_I_sec_PrtD"/>
    <property type="match status" value="1"/>
</dbReference>
<dbReference type="GO" id="GO:0005886">
    <property type="term" value="C:plasma membrane"/>
    <property type="evidence" value="ECO:0007669"/>
    <property type="project" value="UniProtKB-SubCell"/>
</dbReference>
<dbReference type="GO" id="GO:0016887">
    <property type="term" value="F:ATP hydrolysis activity"/>
    <property type="evidence" value="ECO:0007669"/>
    <property type="project" value="InterPro"/>
</dbReference>
<evidence type="ECO:0000256" key="8">
    <source>
        <dbReference type="ARBA" id="ARBA00023136"/>
    </source>
</evidence>
<feature type="transmembrane region" description="Helical" evidence="9">
    <location>
        <begin position="163"/>
        <end position="179"/>
    </location>
</feature>
<dbReference type="Pfam" id="PF00664">
    <property type="entry name" value="ABC_membrane"/>
    <property type="match status" value="1"/>
</dbReference>
<feature type="transmembrane region" description="Helical" evidence="9">
    <location>
        <begin position="251"/>
        <end position="269"/>
    </location>
</feature>
<dbReference type="PANTHER" id="PTHR24221:SF248">
    <property type="entry name" value="ABC TRANSPORTER TRANSMEMBRANE REGION"/>
    <property type="match status" value="1"/>
</dbReference>
<gene>
    <name evidence="12" type="ORF">BWK73_38875</name>
</gene>
<reference evidence="12 13" key="1">
    <citation type="submission" date="2017-01" db="EMBL/GenBank/DDBJ databases">
        <title>Novel large sulfur bacteria in the metagenomes of groundwater-fed chemosynthetic microbial mats in the Lake Huron basin.</title>
        <authorList>
            <person name="Sharrar A.M."/>
            <person name="Flood B.E."/>
            <person name="Bailey J.V."/>
            <person name="Jones D.S."/>
            <person name="Biddanda B."/>
            <person name="Ruberg S.A."/>
            <person name="Marcus D.N."/>
            <person name="Dick G.J."/>
        </authorList>
    </citation>
    <scope>NUCLEOTIDE SEQUENCE [LARGE SCALE GENOMIC DNA]</scope>
    <source>
        <strain evidence="12">A8</strain>
    </source>
</reference>
<evidence type="ECO:0000256" key="6">
    <source>
        <dbReference type="ARBA" id="ARBA00022840"/>
    </source>
</evidence>
<dbReference type="AlphaFoldDB" id="A0A1Y1QEK6"/>
<dbReference type="GO" id="GO:0030256">
    <property type="term" value="C:type I protein secretion system complex"/>
    <property type="evidence" value="ECO:0007669"/>
    <property type="project" value="InterPro"/>
</dbReference>
<proteinExistence type="predicted"/>
<protein>
    <submittedName>
        <fullName evidence="12">Type I secretion system permease/ATPase</fullName>
    </submittedName>
</protein>
<evidence type="ECO:0000256" key="2">
    <source>
        <dbReference type="ARBA" id="ARBA00022448"/>
    </source>
</evidence>
<evidence type="ECO:0000259" key="11">
    <source>
        <dbReference type="PROSITE" id="PS50929"/>
    </source>
</evidence>
<feature type="domain" description="ABC transmembrane type-1" evidence="11">
    <location>
        <begin position="29"/>
        <end position="304"/>
    </location>
</feature>
<evidence type="ECO:0000256" key="1">
    <source>
        <dbReference type="ARBA" id="ARBA00004651"/>
    </source>
</evidence>
<dbReference type="EMBL" id="MTEJ01000391">
    <property type="protein sequence ID" value="OQX03638.1"/>
    <property type="molecule type" value="Genomic_DNA"/>
</dbReference>
<feature type="domain" description="ABC transporter" evidence="10">
    <location>
        <begin position="335"/>
        <end position="570"/>
    </location>
</feature>
<dbReference type="GO" id="GO:0030253">
    <property type="term" value="P:protein secretion by the type I secretion system"/>
    <property type="evidence" value="ECO:0007669"/>
    <property type="project" value="InterPro"/>
</dbReference>
<dbReference type="InterPro" id="IPR003439">
    <property type="entry name" value="ABC_transporter-like_ATP-bd"/>
</dbReference>
<dbReference type="SUPFAM" id="SSF52540">
    <property type="entry name" value="P-loop containing nucleoside triphosphate hydrolases"/>
    <property type="match status" value="1"/>
</dbReference>
<evidence type="ECO:0000256" key="9">
    <source>
        <dbReference type="SAM" id="Phobius"/>
    </source>
</evidence>
<dbReference type="InterPro" id="IPR010128">
    <property type="entry name" value="ATPase_T1SS_PrtD-like"/>
</dbReference>
<evidence type="ECO:0000259" key="10">
    <source>
        <dbReference type="PROSITE" id="PS50893"/>
    </source>
</evidence>
<feature type="transmembrane region" description="Helical" evidence="9">
    <location>
        <begin position="63"/>
        <end position="83"/>
    </location>
</feature>
<dbReference type="InterPro" id="IPR036640">
    <property type="entry name" value="ABC1_TM_sf"/>
</dbReference>
<evidence type="ECO:0000256" key="5">
    <source>
        <dbReference type="ARBA" id="ARBA00022741"/>
    </source>
</evidence>
<dbReference type="InterPro" id="IPR047957">
    <property type="entry name" value="ABC_AprD-like_6TM"/>
</dbReference>
<dbReference type="GO" id="GO:0034040">
    <property type="term" value="F:ATPase-coupled lipid transmembrane transporter activity"/>
    <property type="evidence" value="ECO:0007669"/>
    <property type="project" value="TreeGrafter"/>
</dbReference>
<dbReference type="Gene3D" id="3.40.50.300">
    <property type="entry name" value="P-loop containing nucleotide triphosphate hydrolases"/>
    <property type="match status" value="1"/>
</dbReference>
<evidence type="ECO:0000256" key="7">
    <source>
        <dbReference type="ARBA" id="ARBA00022989"/>
    </source>
</evidence>
<keyword evidence="5" id="KW-0547">Nucleotide-binding</keyword>
<dbReference type="InterPro" id="IPR011527">
    <property type="entry name" value="ABC1_TM_dom"/>
</dbReference>
<dbReference type="FunFam" id="3.40.50.300:FF:001444">
    <property type="entry name" value="ABC transporter ATP-binding protein"/>
    <property type="match status" value="1"/>
</dbReference>
<keyword evidence="6" id="KW-0067">ATP-binding</keyword>
<sequence length="576" mass="63181">MQSKQKAASNPHSELKELLLLSRRSFVYVGVFSFFINLLFLTPSIYMLQVYDRVVGGRSESTLLMLTLIVAVIFGVMAMLEFARSRILARISTRMDVEMQGRIVDVMFRNALQNPRQASIEPLNDLNTIRNFVSSNGAFAFFDAPWFPVYIAVMFMFHSWYGWFGLASGVLITVLAVWMDRSTSPLMKASHGKGVQSRLLLERSLRNAEVAAALGVQKGIFQRWQGMHAESLQWQAEASDRAGALSNMSKSVRMFTQSLILGLGAYLVINMEMSGGMMIAGSILLGRALAPLDLLVNGWKGFTSAKQSWDRLNKLLETFPKQTPRMALPAPKGKLDVSHLTVLPPGSQTPVLRGITFALKAGESLAIIGPSGSGKSSLVRSLLGLWPQVNGEVRLDGADIRHWDLSQLSKHIGYLPQDVELFDGTIAENIARFNDVEPGKVLEAAQIAGVHEMILQMPNAYDTVIGPAGGALSGGQRQRIGLARAVYENPQLIILDEPNSNLDEVGEAALFRALEQAKERGTTVLTISHRPSILSKVDKILVLVNGTVAMFGDRQQVLAKMASKTTQLPTREATGK</sequence>
<dbReference type="PROSITE" id="PS00211">
    <property type="entry name" value="ABC_TRANSPORTER_1"/>
    <property type="match status" value="1"/>
</dbReference>
<keyword evidence="4 9" id="KW-0812">Transmembrane</keyword>
<evidence type="ECO:0000313" key="12">
    <source>
        <dbReference type="EMBL" id="OQX03638.1"/>
    </source>
</evidence>
<dbReference type="Pfam" id="PF00005">
    <property type="entry name" value="ABC_tran"/>
    <property type="match status" value="1"/>
</dbReference>
<comment type="caution">
    <text evidence="12">The sequence shown here is derived from an EMBL/GenBank/DDBJ whole genome shotgun (WGS) entry which is preliminary data.</text>
</comment>
<keyword evidence="3" id="KW-1003">Cell membrane</keyword>
<feature type="transmembrane region" description="Helical" evidence="9">
    <location>
        <begin position="26"/>
        <end position="51"/>
    </location>
</feature>
<dbReference type="CDD" id="cd18586">
    <property type="entry name" value="ABC_6TM_PrtD_like"/>
    <property type="match status" value="1"/>
</dbReference>
<evidence type="ECO:0000256" key="4">
    <source>
        <dbReference type="ARBA" id="ARBA00022692"/>
    </source>
</evidence>
<dbReference type="Proteomes" id="UP000192491">
    <property type="component" value="Unassembled WGS sequence"/>
</dbReference>
<feature type="transmembrane region" description="Helical" evidence="9">
    <location>
        <begin position="138"/>
        <end position="157"/>
    </location>
</feature>
<dbReference type="InterPro" id="IPR039421">
    <property type="entry name" value="Type_1_exporter"/>
</dbReference>
<comment type="subcellular location">
    <subcellularLocation>
        <location evidence="1">Cell membrane</location>
        <topology evidence="1">Multi-pass membrane protein</topology>
    </subcellularLocation>
</comment>
<dbReference type="SMART" id="SM00382">
    <property type="entry name" value="AAA"/>
    <property type="match status" value="1"/>
</dbReference>
<evidence type="ECO:0000256" key="3">
    <source>
        <dbReference type="ARBA" id="ARBA00022475"/>
    </source>
</evidence>
<dbReference type="SUPFAM" id="SSF90123">
    <property type="entry name" value="ABC transporter transmembrane region"/>
    <property type="match status" value="1"/>
</dbReference>
<keyword evidence="8 9" id="KW-0472">Membrane</keyword>
<dbReference type="InterPro" id="IPR027417">
    <property type="entry name" value="P-loop_NTPase"/>
</dbReference>
<dbReference type="PANTHER" id="PTHR24221">
    <property type="entry name" value="ATP-BINDING CASSETTE SUB-FAMILY B"/>
    <property type="match status" value="1"/>
</dbReference>
<keyword evidence="2" id="KW-0813">Transport</keyword>
<evidence type="ECO:0000313" key="13">
    <source>
        <dbReference type="Proteomes" id="UP000192491"/>
    </source>
</evidence>